<accession>Q2FUH3</accession>
<dbReference type="InParanoid" id="Q2FUH3"/>
<dbReference type="STRING" id="323259.Mhun_0896"/>
<dbReference type="RefSeq" id="WP_011447925.1">
    <property type="nucleotide sequence ID" value="NC_007796.1"/>
</dbReference>
<dbReference type="InterPro" id="IPR045039">
    <property type="entry name" value="NSI-like"/>
</dbReference>
<gene>
    <name evidence="4" type="ordered locus">Mhun_0896</name>
</gene>
<dbReference type="Proteomes" id="UP000001941">
    <property type="component" value="Chromosome"/>
</dbReference>
<evidence type="ECO:0000256" key="2">
    <source>
        <dbReference type="ARBA" id="ARBA00023315"/>
    </source>
</evidence>
<feature type="domain" description="N-acetyltransferase" evidence="3">
    <location>
        <begin position="9"/>
        <end position="145"/>
    </location>
</feature>
<dbReference type="HOGENOM" id="CLU_086503_3_2_2"/>
<dbReference type="eggNOG" id="arCOG00839">
    <property type="taxonomic scope" value="Archaea"/>
</dbReference>
<dbReference type="EnsemblBacteria" id="ABD40646">
    <property type="protein sequence ID" value="ABD40646"/>
    <property type="gene ID" value="Mhun_0896"/>
</dbReference>
<dbReference type="PANTHER" id="PTHR43626">
    <property type="entry name" value="ACYL-COA N-ACYLTRANSFERASE"/>
    <property type="match status" value="1"/>
</dbReference>
<dbReference type="PROSITE" id="PS51186">
    <property type="entry name" value="GNAT"/>
    <property type="match status" value="1"/>
</dbReference>
<sequence length="149" mass="16796">MNNSSSDSIQFLITDIWDTDAIVTLYKEAGWWKDEYHPDEIPEFIRASFRFCVGVHQPAGETVATGRIISDGTSTGIIQDMCVLKKFRGQGIGHNLLAFLIKTARDAGLFRIILVAEPGTSPFYEQSEFIADKDKIFLLYQKGRDNEDT</sequence>
<dbReference type="OrthoDB" id="87545at2157"/>
<keyword evidence="2" id="KW-0012">Acyltransferase</keyword>
<reference evidence="5" key="1">
    <citation type="journal article" date="2016" name="Stand. Genomic Sci.">
        <title>Complete genome sequence of Methanospirillum hungatei type strain JF1.</title>
        <authorList>
            <person name="Gunsalus R.P."/>
            <person name="Cook L.E."/>
            <person name="Crable B."/>
            <person name="Rohlin L."/>
            <person name="McDonald E."/>
            <person name="Mouttaki H."/>
            <person name="Sieber J.R."/>
            <person name="Poweleit N."/>
            <person name="Zhou H."/>
            <person name="Lapidus A.L."/>
            <person name="Daligault H.E."/>
            <person name="Land M."/>
            <person name="Gilna P."/>
            <person name="Ivanova N."/>
            <person name="Kyrpides N."/>
            <person name="Culley D.E."/>
            <person name="McInerney M.J."/>
        </authorList>
    </citation>
    <scope>NUCLEOTIDE SEQUENCE [LARGE SCALE GENOMIC DNA]</scope>
    <source>
        <strain evidence="5">ATCC 27890 / DSM 864 / NBRC 100397 / JF-1</strain>
    </source>
</reference>
<evidence type="ECO:0000259" key="3">
    <source>
        <dbReference type="PROSITE" id="PS51186"/>
    </source>
</evidence>
<dbReference type="InterPro" id="IPR016181">
    <property type="entry name" value="Acyl_CoA_acyltransferase"/>
</dbReference>
<dbReference type="KEGG" id="mhu:Mhun_0896"/>
<dbReference type="InterPro" id="IPR000182">
    <property type="entry name" value="GNAT_dom"/>
</dbReference>
<dbReference type="Gene3D" id="3.40.630.30">
    <property type="match status" value="1"/>
</dbReference>
<dbReference type="CDD" id="cd04301">
    <property type="entry name" value="NAT_SF"/>
    <property type="match status" value="1"/>
</dbReference>
<evidence type="ECO:0000313" key="4">
    <source>
        <dbReference type="EMBL" id="ABD40646.1"/>
    </source>
</evidence>
<dbReference type="SUPFAM" id="SSF55729">
    <property type="entry name" value="Acyl-CoA N-acyltransferases (Nat)"/>
    <property type="match status" value="1"/>
</dbReference>
<organism evidence="4 5">
    <name type="scientific">Methanospirillum hungatei JF-1 (strain ATCC 27890 / DSM 864 / NBRC 100397 / JF-1)</name>
    <dbReference type="NCBI Taxonomy" id="323259"/>
    <lineage>
        <taxon>Archaea</taxon>
        <taxon>Methanobacteriati</taxon>
        <taxon>Methanobacteriota</taxon>
        <taxon>Stenosarchaea group</taxon>
        <taxon>Methanomicrobia</taxon>
        <taxon>Methanomicrobiales</taxon>
        <taxon>Methanospirillaceae</taxon>
        <taxon>Methanospirillum</taxon>
    </lineage>
</organism>
<dbReference type="GeneID" id="3923904"/>
<name>Q2FUH3_METHJ</name>
<protein>
    <submittedName>
        <fullName evidence="4">GCN5-related N-acetyltransferase</fullName>
    </submittedName>
</protein>
<keyword evidence="1" id="KW-0808">Transferase</keyword>
<dbReference type="EMBL" id="CP000254">
    <property type="protein sequence ID" value="ABD40646.1"/>
    <property type="molecule type" value="Genomic_DNA"/>
</dbReference>
<dbReference type="AlphaFoldDB" id="Q2FUH3"/>
<proteinExistence type="predicted"/>
<dbReference type="GO" id="GO:0005737">
    <property type="term" value="C:cytoplasm"/>
    <property type="evidence" value="ECO:0007669"/>
    <property type="project" value="TreeGrafter"/>
</dbReference>
<dbReference type="PANTHER" id="PTHR43626:SF4">
    <property type="entry name" value="GCN5-RELATED N-ACETYLTRANSFERASE 2, CHLOROPLASTIC"/>
    <property type="match status" value="1"/>
</dbReference>
<keyword evidence="5" id="KW-1185">Reference proteome</keyword>
<dbReference type="GO" id="GO:0008080">
    <property type="term" value="F:N-acetyltransferase activity"/>
    <property type="evidence" value="ECO:0007669"/>
    <property type="project" value="InterPro"/>
</dbReference>
<dbReference type="Pfam" id="PF00583">
    <property type="entry name" value="Acetyltransf_1"/>
    <property type="match status" value="1"/>
</dbReference>
<evidence type="ECO:0000256" key="1">
    <source>
        <dbReference type="ARBA" id="ARBA00022679"/>
    </source>
</evidence>
<evidence type="ECO:0000313" key="5">
    <source>
        <dbReference type="Proteomes" id="UP000001941"/>
    </source>
</evidence>